<reference evidence="1 2" key="1">
    <citation type="submission" date="2013-03" db="EMBL/GenBank/DDBJ databases">
        <title>The Genome Sequence of Acinetobacter sp. CIP 110321.</title>
        <authorList>
            <consortium name="The Broad Institute Genome Sequencing Platform"/>
            <consortium name="The Broad Institute Genome Sequencing Center for Infectious Disease"/>
            <person name="Cerqueira G."/>
            <person name="Feldgarden M."/>
            <person name="Courvalin P."/>
            <person name="Perichon B."/>
            <person name="Grillot-Courvalin C."/>
            <person name="Clermont D."/>
            <person name="Rocha E."/>
            <person name="Yoon E.-J."/>
            <person name="Nemec A."/>
            <person name="Walker B."/>
            <person name="Young S.K."/>
            <person name="Zeng Q."/>
            <person name="Gargeya S."/>
            <person name="Fitzgerald M."/>
            <person name="Haas B."/>
            <person name="Abouelleil A."/>
            <person name="Alvarado L."/>
            <person name="Arachchi H.M."/>
            <person name="Berlin A.M."/>
            <person name="Chapman S.B."/>
            <person name="Dewar J."/>
            <person name="Goldberg J."/>
            <person name="Griggs A."/>
            <person name="Gujja S."/>
            <person name="Hansen M."/>
            <person name="Howarth C."/>
            <person name="Imamovic A."/>
            <person name="Larimer J."/>
            <person name="McCowan C."/>
            <person name="Murphy C."/>
            <person name="Neiman D."/>
            <person name="Pearson M."/>
            <person name="Priest M."/>
            <person name="Roberts A."/>
            <person name="Saif S."/>
            <person name="Shea T."/>
            <person name="Sisk P."/>
            <person name="Sykes S."/>
            <person name="Wortman J."/>
            <person name="Nusbaum C."/>
            <person name="Birren B."/>
        </authorList>
    </citation>
    <scope>NUCLEOTIDE SEQUENCE [LARGE SCALE GENOMIC DNA]</scope>
    <source>
        <strain evidence="1 2">CIP 110321</strain>
    </source>
</reference>
<dbReference type="AlphaFoldDB" id="R9ASA6"/>
<sequence>MTVLSSGCKHHSLCSDDKMKKILLLSHFFIVLNLATYSSQVLAADSSAPMLSKQINSLAEQNKKIVTDFYEGVFLKHQVKQYADRYIGDQYIQHNPNVPDGKAPFVNFFTQKFSNNPQAKNVIKKTIAEGDLVVLHVHSTENDSDRGRAIIDIFRVENGKIVEHWDVIQNIPEKSQNSNTMF</sequence>
<accession>R9ASA6</accession>
<dbReference type="PANTHER" id="PTHR38436:SF1">
    <property type="entry name" value="ESTER CYCLASE"/>
    <property type="match status" value="1"/>
</dbReference>
<dbReference type="Proteomes" id="UP000016203">
    <property type="component" value="Unassembled WGS sequence"/>
</dbReference>
<name>R9ASA6_9GAMM</name>
<dbReference type="SUPFAM" id="SSF54427">
    <property type="entry name" value="NTF2-like"/>
    <property type="match status" value="1"/>
</dbReference>
<comment type="caution">
    <text evidence="1">The sequence shown here is derived from an EMBL/GenBank/DDBJ whole genome shotgun (WGS) entry which is preliminary data.</text>
</comment>
<dbReference type="PANTHER" id="PTHR38436">
    <property type="entry name" value="POLYKETIDE CYCLASE SNOAL-LIKE DOMAIN"/>
    <property type="match status" value="1"/>
</dbReference>
<dbReference type="Pfam" id="PF07366">
    <property type="entry name" value="SnoaL"/>
    <property type="match status" value="1"/>
</dbReference>
<dbReference type="GO" id="GO:0030638">
    <property type="term" value="P:polyketide metabolic process"/>
    <property type="evidence" value="ECO:0007669"/>
    <property type="project" value="InterPro"/>
</dbReference>
<organism evidence="1 2">
    <name type="scientific">Acinetobacter genomosp. 15BJ</name>
    <dbReference type="NCBI Taxonomy" id="106651"/>
    <lineage>
        <taxon>Bacteria</taxon>
        <taxon>Pseudomonadati</taxon>
        <taxon>Pseudomonadota</taxon>
        <taxon>Gammaproteobacteria</taxon>
        <taxon>Moraxellales</taxon>
        <taxon>Moraxellaceae</taxon>
        <taxon>Acinetobacter</taxon>
    </lineage>
</organism>
<evidence type="ECO:0000313" key="1">
    <source>
        <dbReference type="EMBL" id="EOR05129.1"/>
    </source>
</evidence>
<dbReference type="HOGENOM" id="CLU_100997_2_0_6"/>
<protein>
    <recommendedName>
        <fullName evidence="3">SnoaL-like domain-containing protein</fullName>
    </recommendedName>
</protein>
<proteinExistence type="predicted"/>
<gene>
    <name evidence="1" type="ORF">F896_03270</name>
</gene>
<dbReference type="EMBL" id="AQFL01000017">
    <property type="protein sequence ID" value="EOR05129.1"/>
    <property type="molecule type" value="Genomic_DNA"/>
</dbReference>
<evidence type="ECO:0008006" key="3">
    <source>
        <dbReference type="Google" id="ProtNLM"/>
    </source>
</evidence>
<dbReference type="InterPro" id="IPR032710">
    <property type="entry name" value="NTF2-like_dom_sf"/>
</dbReference>
<dbReference type="PATRIC" id="fig|1217699.3.peg.3197"/>
<dbReference type="Gene3D" id="3.10.450.50">
    <property type="match status" value="1"/>
</dbReference>
<evidence type="ECO:0000313" key="2">
    <source>
        <dbReference type="Proteomes" id="UP000016203"/>
    </source>
</evidence>
<dbReference type="InterPro" id="IPR009959">
    <property type="entry name" value="Cyclase_SnoaL-like"/>
</dbReference>